<dbReference type="EMBL" id="HBUE01169113">
    <property type="protein sequence ID" value="CAG6514111.1"/>
    <property type="molecule type" value="Transcribed_RNA"/>
</dbReference>
<feature type="compositionally biased region" description="Basic and acidic residues" evidence="1">
    <location>
        <begin position="74"/>
        <end position="83"/>
    </location>
</feature>
<proteinExistence type="predicted"/>
<evidence type="ECO:0000256" key="1">
    <source>
        <dbReference type="SAM" id="MobiDB-lite"/>
    </source>
</evidence>
<organism evidence="2">
    <name type="scientific">Culex pipiens</name>
    <name type="common">House mosquito</name>
    <dbReference type="NCBI Taxonomy" id="7175"/>
    <lineage>
        <taxon>Eukaryota</taxon>
        <taxon>Metazoa</taxon>
        <taxon>Ecdysozoa</taxon>
        <taxon>Arthropoda</taxon>
        <taxon>Hexapoda</taxon>
        <taxon>Insecta</taxon>
        <taxon>Pterygota</taxon>
        <taxon>Neoptera</taxon>
        <taxon>Endopterygota</taxon>
        <taxon>Diptera</taxon>
        <taxon>Nematocera</taxon>
        <taxon>Culicoidea</taxon>
        <taxon>Culicidae</taxon>
        <taxon>Culicinae</taxon>
        <taxon>Culicini</taxon>
        <taxon>Culex</taxon>
        <taxon>Culex</taxon>
    </lineage>
</organism>
<dbReference type="AlphaFoldDB" id="A0A8D8DM86"/>
<evidence type="ECO:0000313" key="2">
    <source>
        <dbReference type="EMBL" id="CAG6514111.1"/>
    </source>
</evidence>
<reference evidence="2" key="1">
    <citation type="submission" date="2021-05" db="EMBL/GenBank/DDBJ databases">
        <authorList>
            <person name="Alioto T."/>
            <person name="Alioto T."/>
            <person name="Gomez Garrido J."/>
        </authorList>
    </citation>
    <scope>NUCLEOTIDE SEQUENCE</scope>
</reference>
<dbReference type="EMBL" id="HBUE01120352">
    <property type="protein sequence ID" value="CAG6492193.1"/>
    <property type="molecule type" value="Transcribed_RNA"/>
</dbReference>
<name>A0A8D8DM86_CULPI</name>
<accession>A0A8D8DM86</accession>
<feature type="region of interest" description="Disordered" evidence="1">
    <location>
        <begin position="67"/>
        <end position="99"/>
    </location>
</feature>
<sequence>MLSNLQLFPENARAVPEGHAHRTDPLHQIRTNEPAEGILPPGRLRISERNRTQVRNGNVQPVQRINRGLPQADRNARRNDNPHQHCGILGQTGLHRLHR</sequence>
<dbReference type="EMBL" id="HBUE01274478">
    <property type="protein sequence ID" value="CAG6565592.1"/>
    <property type="molecule type" value="Transcribed_RNA"/>
</dbReference>
<protein>
    <submittedName>
        <fullName evidence="2">(northern house mosquito) hypothetical protein</fullName>
    </submittedName>
</protein>